<evidence type="ECO:0000313" key="5">
    <source>
        <dbReference type="EMBL" id="EDM26386.1"/>
    </source>
</evidence>
<name>A6DPU1_9BACT</name>
<evidence type="ECO:0000256" key="1">
    <source>
        <dbReference type="ARBA" id="ARBA00009902"/>
    </source>
</evidence>
<dbReference type="Gene3D" id="2.115.10.20">
    <property type="entry name" value="Glycosyl hydrolase domain, family 43"/>
    <property type="match status" value="1"/>
</dbReference>
<dbReference type="RefSeq" id="WP_007279872.1">
    <property type="nucleotide sequence ID" value="NZ_ABCK01000017.1"/>
</dbReference>
<dbReference type="SUPFAM" id="SSF75005">
    <property type="entry name" value="Arabinanase/levansucrase/invertase"/>
    <property type="match status" value="1"/>
</dbReference>
<dbReference type="OrthoDB" id="9801455at2"/>
<dbReference type="InterPro" id="IPR023296">
    <property type="entry name" value="Glyco_hydro_beta-prop_sf"/>
</dbReference>
<comment type="caution">
    <text evidence="5">The sequence shown here is derived from an EMBL/GenBank/DDBJ whole genome shotgun (WGS) entry which is preliminary data.</text>
</comment>
<keyword evidence="3" id="KW-0326">Glycosidase</keyword>
<organism evidence="5 6">
    <name type="scientific">Lentisphaera araneosa HTCC2155</name>
    <dbReference type="NCBI Taxonomy" id="313628"/>
    <lineage>
        <taxon>Bacteria</taxon>
        <taxon>Pseudomonadati</taxon>
        <taxon>Lentisphaerota</taxon>
        <taxon>Lentisphaeria</taxon>
        <taxon>Lentisphaerales</taxon>
        <taxon>Lentisphaeraceae</taxon>
        <taxon>Lentisphaera</taxon>
    </lineage>
</organism>
<dbReference type="InterPro" id="IPR013148">
    <property type="entry name" value="Glyco_hydro_32_N"/>
</dbReference>
<comment type="similarity">
    <text evidence="1">Belongs to the glycosyl hydrolase 32 family.</text>
</comment>
<keyword evidence="6" id="KW-1185">Reference proteome</keyword>
<dbReference type="STRING" id="313628.LNTAR_19982"/>
<dbReference type="GO" id="GO:0016798">
    <property type="term" value="F:hydrolase activity, acting on glycosyl bonds"/>
    <property type="evidence" value="ECO:0007669"/>
    <property type="project" value="UniProtKB-KW"/>
</dbReference>
<evidence type="ECO:0000313" key="6">
    <source>
        <dbReference type="Proteomes" id="UP000004947"/>
    </source>
</evidence>
<dbReference type="Pfam" id="PF00251">
    <property type="entry name" value="Glyco_hydro_32N"/>
    <property type="match status" value="1"/>
</dbReference>
<proteinExistence type="inferred from homology"/>
<dbReference type="Proteomes" id="UP000004947">
    <property type="component" value="Unassembled WGS sequence"/>
</dbReference>
<protein>
    <submittedName>
        <fullName evidence="5">Sucrose-6-phosphate hydrolase</fullName>
    </submittedName>
</protein>
<sequence>MKDMTLNYHLMHPGGDSRPGDPNAAFYLDGVYHLHYILRHPWQDDYSFSFVHVTSPDMLHWTWQTTKLQPSFTRHGMFSGTGFITKEGQAAVIYHGQGSERNHIAIAKDQALSEWEKPYPVEVRNPDSSEAKIDSHWDPDCFLIGDTYYSISGGQMQNFTCPPNLLNLLRPPNLQSPKSPQISKI</sequence>
<evidence type="ECO:0000256" key="3">
    <source>
        <dbReference type="ARBA" id="ARBA00023295"/>
    </source>
</evidence>
<evidence type="ECO:0000256" key="2">
    <source>
        <dbReference type="ARBA" id="ARBA00022801"/>
    </source>
</evidence>
<keyword evidence="2 5" id="KW-0378">Hydrolase</keyword>
<dbReference type="AlphaFoldDB" id="A6DPU1"/>
<dbReference type="EMBL" id="ABCK01000017">
    <property type="protein sequence ID" value="EDM26386.1"/>
    <property type="molecule type" value="Genomic_DNA"/>
</dbReference>
<gene>
    <name evidence="5" type="ORF">LNTAR_19982</name>
</gene>
<reference evidence="5 6" key="1">
    <citation type="journal article" date="2010" name="J. Bacteriol.">
        <title>Genome sequence of Lentisphaera araneosa HTCC2155T, the type species of the order Lentisphaerales in the phylum Lentisphaerae.</title>
        <authorList>
            <person name="Thrash J.C."/>
            <person name="Cho J.C."/>
            <person name="Vergin K.L."/>
            <person name="Morris R.M."/>
            <person name="Giovannoni S.J."/>
        </authorList>
    </citation>
    <scope>NUCLEOTIDE SEQUENCE [LARGE SCALE GENOMIC DNA]</scope>
    <source>
        <strain evidence="5 6">HTCC2155</strain>
    </source>
</reference>
<dbReference type="eggNOG" id="COG1621">
    <property type="taxonomic scope" value="Bacteria"/>
</dbReference>
<feature type="domain" description="Glycosyl hydrolase family 32 N-terminal" evidence="4">
    <location>
        <begin position="21"/>
        <end position="155"/>
    </location>
</feature>
<accession>A6DPU1</accession>
<evidence type="ECO:0000259" key="4">
    <source>
        <dbReference type="Pfam" id="PF00251"/>
    </source>
</evidence>